<dbReference type="InterPro" id="IPR003593">
    <property type="entry name" value="AAA+_ATPase"/>
</dbReference>
<keyword evidence="2" id="KW-0067">ATP-binding</keyword>
<dbReference type="SUPFAM" id="SSF47781">
    <property type="entry name" value="RuvA domain 2-like"/>
    <property type="match status" value="1"/>
</dbReference>
<dbReference type="NCBIfam" id="TIGR01448">
    <property type="entry name" value="recD_rel"/>
    <property type="match status" value="1"/>
</dbReference>
<dbReference type="Pfam" id="PF13245">
    <property type="entry name" value="AAA_19"/>
    <property type="match status" value="1"/>
</dbReference>
<dbReference type="GO" id="GO:0006281">
    <property type="term" value="P:DNA repair"/>
    <property type="evidence" value="ECO:0007669"/>
    <property type="project" value="InterPro"/>
</dbReference>
<dbReference type="GO" id="GO:0009338">
    <property type="term" value="C:exodeoxyribonuclease V complex"/>
    <property type="evidence" value="ECO:0007669"/>
    <property type="project" value="TreeGrafter"/>
</dbReference>
<dbReference type="PATRIC" id="fig|1121405.3.peg.3259"/>
<dbReference type="InterPro" id="IPR029493">
    <property type="entry name" value="RecD2-like_HHH"/>
</dbReference>
<organism evidence="5 6">
    <name type="scientific">Desulfococcus multivorans DSM 2059</name>
    <dbReference type="NCBI Taxonomy" id="1121405"/>
    <lineage>
        <taxon>Bacteria</taxon>
        <taxon>Pseudomonadati</taxon>
        <taxon>Thermodesulfobacteriota</taxon>
        <taxon>Desulfobacteria</taxon>
        <taxon>Desulfobacterales</taxon>
        <taxon>Desulfococcaceae</taxon>
        <taxon>Desulfococcus</taxon>
    </lineage>
</organism>
<dbReference type="GO" id="GO:0003677">
    <property type="term" value="F:DNA binding"/>
    <property type="evidence" value="ECO:0007669"/>
    <property type="project" value="InterPro"/>
</dbReference>
<dbReference type="Proteomes" id="UP000014977">
    <property type="component" value="Unassembled WGS sequence"/>
</dbReference>
<feature type="domain" description="Helix-hairpin-helix DNA-binding motif class 1" evidence="3">
    <location>
        <begin position="91"/>
        <end position="105"/>
    </location>
</feature>
<proteinExistence type="inferred from homology"/>
<dbReference type="InterPro" id="IPR027417">
    <property type="entry name" value="P-loop_NTPase"/>
</dbReference>
<evidence type="ECO:0000259" key="3">
    <source>
        <dbReference type="SMART" id="SM00278"/>
    </source>
</evidence>
<feature type="domain" description="Helix-hairpin-helix DNA-binding motif class 1" evidence="3">
    <location>
        <begin position="183"/>
        <end position="202"/>
    </location>
</feature>
<dbReference type="Pfam" id="PF13538">
    <property type="entry name" value="UvrD_C_2"/>
    <property type="match status" value="1"/>
</dbReference>
<dbReference type="PANTHER" id="PTHR43788">
    <property type="entry name" value="DNA2/NAM7 HELICASE FAMILY MEMBER"/>
    <property type="match status" value="1"/>
</dbReference>
<dbReference type="Gene3D" id="1.10.10.2220">
    <property type="match status" value="1"/>
</dbReference>
<dbReference type="SMART" id="SM00278">
    <property type="entry name" value="HhH1"/>
    <property type="match status" value="3"/>
</dbReference>
<keyword evidence="1" id="KW-0547">Nucleotide-binding</keyword>
<dbReference type="eggNOG" id="COG0507">
    <property type="taxonomic scope" value="Bacteria"/>
</dbReference>
<dbReference type="CDD" id="cd18809">
    <property type="entry name" value="SF1_C_RecD"/>
    <property type="match status" value="1"/>
</dbReference>
<name>S7TGX5_DESML</name>
<dbReference type="CDD" id="cd17933">
    <property type="entry name" value="DEXSc_RecD-like"/>
    <property type="match status" value="1"/>
</dbReference>
<dbReference type="Gene3D" id="3.40.50.300">
    <property type="entry name" value="P-loop containing nucleotide triphosphate hydrolases"/>
    <property type="match status" value="2"/>
</dbReference>
<dbReference type="InterPro" id="IPR027785">
    <property type="entry name" value="UvrD-like_helicase_C"/>
</dbReference>
<dbReference type="HAMAP" id="MF_01488">
    <property type="entry name" value="RecD2"/>
    <property type="match status" value="1"/>
</dbReference>
<dbReference type="InterPro" id="IPR003583">
    <property type="entry name" value="Hlx-hairpin-Hlx_DNA-bd_motif"/>
</dbReference>
<gene>
    <name evidence="5" type="ORF">dsmv_0555</name>
</gene>
<dbReference type="GO" id="GO:0006310">
    <property type="term" value="P:DNA recombination"/>
    <property type="evidence" value="ECO:0007669"/>
    <property type="project" value="InterPro"/>
</dbReference>
<dbReference type="Pfam" id="PF14520">
    <property type="entry name" value="HHH_5"/>
    <property type="match status" value="1"/>
</dbReference>
<dbReference type="STRING" id="897.B2D07_15425"/>
<dbReference type="PANTHER" id="PTHR43788:SF6">
    <property type="entry name" value="DNA HELICASE B"/>
    <property type="match status" value="1"/>
</dbReference>
<dbReference type="Gene3D" id="1.10.150.20">
    <property type="entry name" value="5' to 3' exonuclease, C-terminal subdomain"/>
    <property type="match status" value="1"/>
</dbReference>
<dbReference type="GO" id="GO:0005524">
    <property type="term" value="F:ATP binding"/>
    <property type="evidence" value="ECO:0007669"/>
    <property type="project" value="UniProtKB-KW"/>
</dbReference>
<dbReference type="SMART" id="SM00382">
    <property type="entry name" value="AAA"/>
    <property type="match status" value="1"/>
</dbReference>
<evidence type="ECO:0000313" key="5">
    <source>
        <dbReference type="EMBL" id="EPR35850.1"/>
    </source>
</evidence>
<dbReference type="Pfam" id="PF14490">
    <property type="entry name" value="HHH_RecD2"/>
    <property type="match status" value="1"/>
</dbReference>
<dbReference type="InterPro" id="IPR050534">
    <property type="entry name" value="Coronavir_polyprotein_1ab"/>
</dbReference>
<sequence>MLVELQGQIERITYSNEENGFTIARLKVRGRQDLVTVVGNLAAPMPGGVLKMTGEWIQHPKYGEQFKIAAYHITVPATTYGIKKYLGSGLIKGVGPVIAERIVDTFGEKSLDIIEENIEDLARVEGIGKKRIAMIRKAWEDQKEIRQVMLFLQSHGVSAAYAAKIFKFYGDRSIPVVRENPYRLAMDIFGIGFITADSIALNLGFTKDSPVRAEAGIVYVLNRLADEGHVYYPYAPLIEKCREVLSVSREILVDALARLEADKQIRIEALNELPIACETDNQAVYLSKFHVCETGIANRLRILLAVPKSLPAIDPDKALSWVQKRLAIRLAEAQERAVRCAVDSKVMVITGGPGTGKTTIVNAILKIFTAAGARMLTGAPTGRAAKRMAETTGYPAKTLHRLLKFSPARGEFEMNFENPLDCDVLIVDEASMIDTVLMHHLLKAVPATATLILVGDVNQLPSVGPGNVLGDIIASGTVPVIVLEEIFRQARESDIVVGAHRINRGELPRFNPTAPGTDFYFIRKEAPEAVLDIILKLVTERIPRRFGFDPVDDIQVLTPMHRGLVGAGNLNIALQEALNPGEAGVLRGQRIYKAGDKVMQIRNNYDKEIFNGDIGRIVRITPEDQTLVIAFDGREVVYDYADLDEIVLAYAISVHKSQGSEYPVVVMPVLVQHYMLLQRNLIYTGVTRGRNLVILVGTKKALAMGIRNDKTRRRHTRLRHRLG</sequence>
<dbReference type="OrthoDB" id="9763659at2"/>
<accession>S7TGX5</accession>
<keyword evidence="5" id="KW-0347">Helicase</keyword>
<dbReference type="InterPro" id="IPR010994">
    <property type="entry name" value="RuvA_2-like"/>
</dbReference>
<keyword evidence="5" id="KW-0378">Hydrolase</keyword>
<dbReference type="RefSeq" id="WP_020877666.1">
    <property type="nucleotide sequence ID" value="NZ_ATHJ01000105.1"/>
</dbReference>
<reference evidence="5 6" key="1">
    <citation type="journal article" date="2013" name="Genome Announc.">
        <title>Draft genome sequences for three mercury-methylating, sulfate-reducing bacteria.</title>
        <authorList>
            <person name="Brown S.D."/>
            <person name="Hurt R.A.Jr."/>
            <person name="Gilmour C.C."/>
            <person name="Elias D.A."/>
        </authorList>
    </citation>
    <scope>NUCLEOTIDE SEQUENCE [LARGE SCALE GENOMIC DNA]</scope>
    <source>
        <strain evidence="5 6">DSM 2059</strain>
    </source>
</reference>
<feature type="domain" description="AAA+ ATPase" evidence="4">
    <location>
        <begin position="343"/>
        <end position="487"/>
    </location>
</feature>
<keyword evidence="6" id="KW-1185">Reference proteome</keyword>
<dbReference type="EMBL" id="ATHJ01000105">
    <property type="protein sequence ID" value="EPR35850.1"/>
    <property type="molecule type" value="Genomic_DNA"/>
</dbReference>
<dbReference type="AlphaFoldDB" id="S7TGX5"/>
<dbReference type="GO" id="GO:0043139">
    <property type="term" value="F:5'-3' DNA helicase activity"/>
    <property type="evidence" value="ECO:0007669"/>
    <property type="project" value="InterPro"/>
</dbReference>
<dbReference type="Gene3D" id="2.30.30.940">
    <property type="match status" value="1"/>
</dbReference>
<protein>
    <submittedName>
        <fullName evidence="5">Helicase, RecD/TraA family</fullName>
    </submittedName>
</protein>
<comment type="caution">
    <text evidence="5">The sequence shown here is derived from an EMBL/GenBank/DDBJ whole genome shotgun (WGS) entry which is preliminary data.</text>
</comment>
<evidence type="ECO:0000313" key="6">
    <source>
        <dbReference type="Proteomes" id="UP000014977"/>
    </source>
</evidence>
<dbReference type="InterPro" id="IPR055446">
    <property type="entry name" value="RecD2_N_OB"/>
</dbReference>
<dbReference type="Pfam" id="PF23139">
    <property type="entry name" value="OB_YrrC"/>
    <property type="match status" value="1"/>
</dbReference>
<feature type="domain" description="Helix-hairpin-helix DNA-binding motif class 1" evidence="3">
    <location>
        <begin position="119"/>
        <end position="138"/>
    </location>
</feature>
<dbReference type="Pfam" id="PF18335">
    <property type="entry name" value="SH3_13"/>
    <property type="match status" value="1"/>
</dbReference>
<dbReference type="GO" id="GO:0017116">
    <property type="term" value="F:single-stranded DNA helicase activity"/>
    <property type="evidence" value="ECO:0007669"/>
    <property type="project" value="TreeGrafter"/>
</dbReference>
<evidence type="ECO:0000256" key="1">
    <source>
        <dbReference type="ARBA" id="ARBA00022741"/>
    </source>
</evidence>
<dbReference type="SUPFAM" id="SSF52540">
    <property type="entry name" value="P-loop containing nucleoside triphosphate hydrolases"/>
    <property type="match status" value="2"/>
</dbReference>
<evidence type="ECO:0000256" key="2">
    <source>
        <dbReference type="ARBA" id="ARBA00022840"/>
    </source>
</evidence>
<dbReference type="InterPro" id="IPR006345">
    <property type="entry name" value="RecD2"/>
</dbReference>
<evidence type="ECO:0000259" key="4">
    <source>
        <dbReference type="SMART" id="SM00382"/>
    </source>
</evidence>
<dbReference type="InterPro" id="IPR041451">
    <property type="entry name" value="RecD2_SH13"/>
</dbReference>